<organism evidence="7 8">
    <name type="scientific">Eiseniibacteriota bacterium</name>
    <dbReference type="NCBI Taxonomy" id="2212470"/>
    <lineage>
        <taxon>Bacteria</taxon>
        <taxon>Candidatus Eiseniibacteriota</taxon>
    </lineage>
</organism>
<dbReference type="Proteomes" id="UP000748308">
    <property type="component" value="Unassembled WGS sequence"/>
</dbReference>
<dbReference type="PANTHER" id="PTHR13767">
    <property type="entry name" value="TRNA-PSEUDOURIDINE SYNTHASE"/>
    <property type="match status" value="1"/>
</dbReference>
<dbReference type="PANTHER" id="PTHR13767:SF2">
    <property type="entry name" value="PSEUDOURIDYLATE SYNTHASE TRUB1"/>
    <property type="match status" value="1"/>
</dbReference>
<comment type="caution">
    <text evidence="7">The sequence shown here is derived from an EMBL/GenBank/DDBJ whole genome shotgun (WGS) entry which is preliminary data.</text>
</comment>
<evidence type="ECO:0000313" key="8">
    <source>
        <dbReference type="Proteomes" id="UP000748308"/>
    </source>
</evidence>
<dbReference type="Pfam" id="PF01509">
    <property type="entry name" value="TruB_N"/>
    <property type="match status" value="1"/>
</dbReference>
<feature type="active site" description="Nucleophile" evidence="5">
    <location>
        <position position="46"/>
    </location>
</feature>
<comment type="function">
    <text evidence="5">Responsible for synthesis of pseudouridine from uracil-55 in the psi GC loop of transfer RNAs.</text>
</comment>
<dbReference type="InterPro" id="IPR020103">
    <property type="entry name" value="PsdUridine_synth_cat_dom_sf"/>
</dbReference>
<reference evidence="7" key="1">
    <citation type="submission" date="2019-03" db="EMBL/GenBank/DDBJ databases">
        <title>Lake Tanganyika Metagenome-Assembled Genomes (MAGs).</title>
        <authorList>
            <person name="Tran P."/>
        </authorList>
    </citation>
    <scope>NUCLEOTIDE SEQUENCE</scope>
    <source>
        <strain evidence="7">M_DeepCast_400m_m2_100</strain>
    </source>
</reference>
<protein>
    <recommendedName>
        <fullName evidence="5">tRNA pseudouridine synthase B</fullName>
        <ecNumber evidence="5">5.4.99.25</ecNumber>
    </recommendedName>
    <alternativeName>
        <fullName evidence="5">tRNA pseudouridine(55) synthase</fullName>
        <shortName evidence="5">Psi55 synthase</shortName>
    </alternativeName>
    <alternativeName>
        <fullName evidence="5">tRNA pseudouridylate synthase</fullName>
    </alternativeName>
    <alternativeName>
        <fullName evidence="5">tRNA-uridine isomerase</fullName>
    </alternativeName>
</protein>
<evidence type="ECO:0000256" key="4">
    <source>
        <dbReference type="ARBA" id="ARBA00023235"/>
    </source>
</evidence>
<accession>A0A937X8N8</accession>
<sequence>MRGGGGREPGFVLNVRKPETWTSHDAVSRVRRILRLRQVGHTGTLDPFAGGVLLCCVGRATKLSSYLMDLTKEYAGTMLFGRRTASGDITGEILHEEAPEMPAGPALAEAAGRLEGEILQVPPMVSALKHQGVRLYRLARRGIVVERPARKVFVERFEILGASGREVEFRVRCARGTYVRTLAEDFAAQFGLSACVSRLCRTRVGRFRVEDAIALEGEVPAEDLLARAIPMPEALAHLPSWTVPAFWMRKLRDGQAPPWTVLEIDRPARDGDVGRLIGASGELIGLGRAVQVPGRADRDERDALGLEVLRVL</sequence>
<dbReference type="GO" id="GO:1990481">
    <property type="term" value="P:mRNA pseudouridine synthesis"/>
    <property type="evidence" value="ECO:0007669"/>
    <property type="project" value="TreeGrafter"/>
</dbReference>
<dbReference type="HAMAP" id="MF_01080">
    <property type="entry name" value="TruB_bact"/>
    <property type="match status" value="1"/>
</dbReference>
<evidence type="ECO:0000313" key="7">
    <source>
        <dbReference type="EMBL" id="MBM3317585.1"/>
    </source>
</evidence>
<keyword evidence="4 5" id="KW-0413">Isomerase</keyword>
<dbReference type="CDD" id="cd02573">
    <property type="entry name" value="PseudoU_synth_EcTruB"/>
    <property type="match status" value="1"/>
</dbReference>
<name>A0A937X8N8_UNCEI</name>
<evidence type="ECO:0000259" key="6">
    <source>
        <dbReference type="Pfam" id="PF01509"/>
    </source>
</evidence>
<evidence type="ECO:0000256" key="1">
    <source>
        <dbReference type="ARBA" id="ARBA00000385"/>
    </source>
</evidence>
<comment type="catalytic activity">
    <reaction evidence="1 5">
        <text>uridine(55) in tRNA = pseudouridine(55) in tRNA</text>
        <dbReference type="Rhea" id="RHEA:42532"/>
        <dbReference type="Rhea" id="RHEA-COMP:10101"/>
        <dbReference type="Rhea" id="RHEA-COMP:10102"/>
        <dbReference type="ChEBI" id="CHEBI:65314"/>
        <dbReference type="ChEBI" id="CHEBI:65315"/>
        <dbReference type="EC" id="5.4.99.25"/>
    </reaction>
</comment>
<keyword evidence="3 5" id="KW-0819">tRNA processing</keyword>
<dbReference type="EMBL" id="VGIY01000148">
    <property type="protein sequence ID" value="MBM3317585.1"/>
    <property type="molecule type" value="Genomic_DNA"/>
</dbReference>
<proteinExistence type="inferred from homology"/>
<dbReference type="EC" id="5.4.99.25" evidence="5"/>
<dbReference type="Gene3D" id="3.30.2350.10">
    <property type="entry name" value="Pseudouridine synthase"/>
    <property type="match status" value="1"/>
</dbReference>
<dbReference type="NCBIfam" id="TIGR00431">
    <property type="entry name" value="TruB"/>
    <property type="match status" value="1"/>
</dbReference>
<comment type="similarity">
    <text evidence="2 5">Belongs to the pseudouridine synthase TruB family. Type 1 subfamily.</text>
</comment>
<dbReference type="InterPro" id="IPR014780">
    <property type="entry name" value="tRNA_psdUridine_synth_TruB"/>
</dbReference>
<evidence type="ECO:0000256" key="2">
    <source>
        <dbReference type="ARBA" id="ARBA00005642"/>
    </source>
</evidence>
<evidence type="ECO:0000256" key="5">
    <source>
        <dbReference type="HAMAP-Rule" id="MF_01080"/>
    </source>
</evidence>
<dbReference type="AlphaFoldDB" id="A0A937X8N8"/>
<dbReference type="GO" id="GO:0160148">
    <property type="term" value="F:tRNA pseudouridine(55) synthase activity"/>
    <property type="evidence" value="ECO:0007669"/>
    <property type="project" value="UniProtKB-EC"/>
</dbReference>
<dbReference type="InterPro" id="IPR002501">
    <property type="entry name" value="PsdUridine_synth_N"/>
</dbReference>
<evidence type="ECO:0000256" key="3">
    <source>
        <dbReference type="ARBA" id="ARBA00022694"/>
    </source>
</evidence>
<dbReference type="GO" id="GO:0003723">
    <property type="term" value="F:RNA binding"/>
    <property type="evidence" value="ECO:0007669"/>
    <property type="project" value="InterPro"/>
</dbReference>
<gene>
    <name evidence="5 7" type="primary">truB</name>
    <name evidence="7" type="ORF">FJY75_07000</name>
</gene>
<dbReference type="GO" id="GO:0031119">
    <property type="term" value="P:tRNA pseudouridine synthesis"/>
    <property type="evidence" value="ECO:0007669"/>
    <property type="project" value="UniProtKB-UniRule"/>
</dbReference>
<dbReference type="SUPFAM" id="SSF55120">
    <property type="entry name" value="Pseudouridine synthase"/>
    <property type="match status" value="1"/>
</dbReference>
<feature type="domain" description="Pseudouridine synthase II N-terminal" evidence="6">
    <location>
        <begin position="31"/>
        <end position="179"/>
    </location>
</feature>